<sequence>MNESFIVLGGGIIGLSCALELRLRGADVTVLEAGECGGQASGAAAGMLAPYSENPEYPDEFFRLCRESLELYAQWQRRVRELSGLDFEYTKCGSLCVAYHEADLLALESRLRWQREHGSSGEILRGAELFAAEPGLSREAVAALRTPEESHIYAPDFVEALKVACLKAGVVVRERLGELEPTEWERGVEVRGGSGFDAERHEEALAPEASSVRERPAGYRPDVASGKSGSVEAGGWREGQALASSARSRSGQAVFRADRLVVCTGAWAGKLSGPLGLRLPVQPIRGQICAYEWGAGEQDHVPVRHMIFGSQGYLVQKANGTLVCGASEDVAGFDTSVTERGISRLLRWNKRVLPALEQAQPFHRWAGLRPATLDGRPLIGRLERAERVIFAAGHYRNGILLSPVTAKMVADCAEGYAPQPWHAAFRPERFGAFAADAGAGLGLR</sequence>
<dbReference type="EMBL" id="JBBKAR010000045">
    <property type="protein sequence ID" value="MEJ8305791.1"/>
    <property type="molecule type" value="Genomic_DNA"/>
</dbReference>
<name>A0ACC6PFW2_9BACL</name>
<protein>
    <submittedName>
        <fullName evidence="1">FAD-dependent oxidoreductase</fullName>
    </submittedName>
</protein>
<keyword evidence="2" id="KW-1185">Reference proteome</keyword>
<gene>
    <name evidence="1" type="ORF">WKI47_17920</name>
</gene>
<accession>A0ACC6PFW2</accession>
<organism evidence="1 2">
    <name type="scientific">Saccharibacillus sacchari</name>
    <dbReference type="NCBI Taxonomy" id="456493"/>
    <lineage>
        <taxon>Bacteria</taxon>
        <taxon>Bacillati</taxon>
        <taxon>Bacillota</taxon>
        <taxon>Bacilli</taxon>
        <taxon>Bacillales</taxon>
        <taxon>Paenibacillaceae</taxon>
        <taxon>Saccharibacillus</taxon>
    </lineage>
</organism>
<reference evidence="1" key="1">
    <citation type="submission" date="2024-03" db="EMBL/GenBank/DDBJ databases">
        <title>Whole genome sequecning of epiphytes from Marcgravia umbellata leaves.</title>
        <authorList>
            <person name="Kumar G."/>
            <person name="Savka M.A."/>
        </authorList>
    </citation>
    <scope>NUCLEOTIDE SEQUENCE</scope>
    <source>
        <strain evidence="1">RIT_BL5</strain>
    </source>
</reference>
<dbReference type="Proteomes" id="UP001380953">
    <property type="component" value="Unassembled WGS sequence"/>
</dbReference>
<comment type="caution">
    <text evidence="1">The sequence shown here is derived from an EMBL/GenBank/DDBJ whole genome shotgun (WGS) entry which is preliminary data.</text>
</comment>
<proteinExistence type="predicted"/>
<evidence type="ECO:0000313" key="1">
    <source>
        <dbReference type="EMBL" id="MEJ8305791.1"/>
    </source>
</evidence>
<evidence type="ECO:0000313" key="2">
    <source>
        <dbReference type="Proteomes" id="UP001380953"/>
    </source>
</evidence>